<evidence type="ECO:0000313" key="4">
    <source>
        <dbReference type="Proteomes" id="UP000001549"/>
    </source>
</evidence>
<dbReference type="GO" id="GO:0016810">
    <property type="term" value="F:hydrolase activity, acting on carbon-nitrogen (but not peptide) bonds"/>
    <property type="evidence" value="ECO:0007669"/>
    <property type="project" value="InterPro"/>
</dbReference>
<dbReference type="PANTHER" id="PTHR10587">
    <property type="entry name" value="GLYCOSYL TRANSFERASE-RELATED"/>
    <property type="match status" value="1"/>
</dbReference>
<dbReference type="PROSITE" id="PS51677">
    <property type="entry name" value="NODB"/>
    <property type="match status" value="1"/>
</dbReference>
<gene>
    <name evidence="3" type="ordered locus">FsymDg_1442</name>
</gene>
<reference evidence="3 4" key="1">
    <citation type="submission" date="2011-05" db="EMBL/GenBank/DDBJ databases">
        <title>Complete sequence of chromosome of Frankia symbiont of Datisca glomerata.</title>
        <authorList>
            <consortium name="US DOE Joint Genome Institute"/>
            <person name="Lucas S."/>
            <person name="Han J."/>
            <person name="Lapidus A."/>
            <person name="Cheng J.-F."/>
            <person name="Goodwin L."/>
            <person name="Pitluck S."/>
            <person name="Peters L."/>
            <person name="Mikhailova N."/>
            <person name="Chertkov O."/>
            <person name="Teshima H."/>
            <person name="Han C."/>
            <person name="Tapia R."/>
            <person name="Land M."/>
            <person name="Hauser L."/>
            <person name="Kyrpides N."/>
            <person name="Ivanova N."/>
            <person name="Pagani I."/>
            <person name="Berry A."/>
            <person name="Pawlowski K."/>
            <person name="Persson T."/>
            <person name="Vanden Heuvel B."/>
            <person name="Benson D."/>
            <person name="Woyke T."/>
        </authorList>
    </citation>
    <scope>NUCLEOTIDE SEQUENCE [LARGE SCALE GENOMIC DNA]</scope>
    <source>
        <strain evidence="4">4085684</strain>
    </source>
</reference>
<name>F8B3E0_9ACTN</name>
<organism evidence="3 4">
    <name type="scientific">Candidatus Protofrankia datiscae</name>
    <dbReference type="NCBI Taxonomy" id="2716812"/>
    <lineage>
        <taxon>Bacteria</taxon>
        <taxon>Bacillati</taxon>
        <taxon>Actinomycetota</taxon>
        <taxon>Actinomycetes</taxon>
        <taxon>Frankiales</taxon>
        <taxon>Frankiaceae</taxon>
        <taxon>Protofrankia</taxon>
    </lineage>
</organism>
<dbReference type="eggNOG" id="COG0726">
    <property type="taxonomic scope" value="Bacteria"/>
</dbReference>
<dbReference type="AlphaFoldDB" id="F8B3E0"/>
<feature type="domain" description="NodB homology" evidence="2">
    <location>
        <begin position="84"/>
        <end position="270"/>
    </location>
</feature>
<dbReference type="InterPro" id="IPR050248">
    <property type="entry name" value="Polysacc_deacetylase_ArnD"/>
</dbReference>
<keyword evidence="4" id="KW-1185">Reference proteome</keyword>
<dbReference type="HOGENOM" id="CLU_021264_0_0_11"/>
<dbReference type="InterPro" id="IPR011330">
    <property type="entry name" value="Glyco_hydro/deAcase_b/a-brl"/>
</dbReference>
<dbReference type="Proteomes" id="UP000001549">
    <property type="component" value="Chromosome"/>
</dbReference>
<dbReference type="Pfam" id="PF01522">
    <property type="entry name" value="Polysacc_deac_1"/>
    <property type="match status" value="1"/>
</dbReference>
<dbReference type="Gene3D" id="3.20.20.370">
    <property type="entry name" value="Glycoside hydrolase/deacetylase"/>
    <property type="match status" value="1"/>
</dbReference>
<dbReference type="GO" id="GO:0005975">
    <property type="term" value="P:carbohydrate metabolic process"/>
    <property type="evidence" value="ECO:0007669"/>
    <property type="project" value="InterPro"/>
</dbReference>
<dbReference type="EMBL" id="CP002801">
    <property type="protein sequence ID" value="AEH08910.1"/>
    <property type="molecule type" value="Genomic_DNA"/>
</dbReference>
<feature type="region of interest" description="Disordered" evidence="1">
    <location>
        <begin position="278"/>
        <end position="306"/>
    </location>
</feature>
<proteinExistence type="predicted"/>
<accession>F8B3E0</accession>
<dbReference type="RefSeq" id="WP_013872874.1">
    <property type="nucleotide sequence ID" value="NC_015656.1"/>
</dbReference>
<protein>
    <submittedName>
        <fullName evidence="3">Polysaccharide deacetylase</fullName>
    </submittedName>
</protein>
<dbReference type="STRING" id="656024.FsymDg_1442"/>
<dbReference type="CDD" id="cd10959">
    <property type="entry name" value="CE4_NodB_like_3"/>
    <property type="match status" value="1"/>
</dbReference>
<dbReference type="PANTHER" id="PTHR10587:SF137">
    <property type="entry name" value="4-DEOXY-4-FORMAMIDO-L-ARABINOSE-PHOSPHOUNDECAPRENOL DEFORMYLASE ARND-RELATED"/>
    <property type="match status" value="1"/>
</dbReference>
<evidence type="ECO:0000313" key="3">
    <source>
        <dbReference type="EMBL" id="AEH08910.1"/>
    </source>
</evidence>
<evidence type="ECO:0000256" key="1">
    <source>
        <dbReference type="SAM" id="MobiDB-lite"/>
    </source>
</evidence>
<dbReference type="KEGG" id="fsy:FsymDg_1442"/>
<sequence length="306" mass="32507">MTYLPGVEEVEEAASWWPTRPAGRVGRAGNVVGRAGNAGVAGFARAAAGAGAAALLTHAVPSVATLRRLRTQLMPALAGIGAPDHVALTFDDGPDPASTPLFLDVLAELDLRATFFVLGTMLERAPHLAERMVDAGHELAVHGWDHRPMLLRGPRSTYRQLYRTRELITTLTGRPPRFVRPPHGILSAGFLLAARRLELTPVLWTAWGRDWTSTATPLTVLDALTPDLRGGGTVLLHDSDCTSAPQAWHSALGALPEFAARCHDRGLRLGPLAEHGLRPGPLAEHGLRPPGPLATHGPRASEAPAG</sequence>
<dbReference type="SUPFAM" id="SSF88713">
    <property type="entry name" value="Glycoside hydrolase/deacetylase"/>
    <property type="match status" value="1"/>
</dbReference>
<dbReference type="InterPro" id="IPR002509">
    <property type="entry name" value="NODB_dom"/>
</dbReference>
<evidence type="ECO:0000259" key="2">
    <source>
        <dbReference type="PROSITE" id="PS51677"/>
    </source>
</evidence>